<keyword evidence="2" id="KW-1185">Reference proteome</keyword>
<name>A0ABD1LY88_9FABA</name>
<comment type="caution">
    <text evidence="1">The sequence shown here is derived from an EMBL/GenBank/DDBJ whole genome shotgun (WGS) entry which is preliminary data.</text>
</comment>
<sequence>MSICEASKSLRLEKLENTLLNGSSTPRLKIYDFGYSKGVPIFALEDNNDLDFDFEKGRPILTQGVELYVKTLEGICCGNH</sequence>
<evidence type="ECO:0000313" key="2">
    <source>
        <dbReference type="Proteomes" id="UP001603857"/>
    </source>
</evidence>
<protein>
    <recommendedName>
        <fullName evidence="3">Protein kinase domain-containing protein</fullName>
    </recommendedName>
</protein>
<dbReference type="EMBL" id="JBGMDY010000007">
    <property type="protein sequence ID" value="KAL2328500.1"/>
    <property type="molecule type" value="Genomic_DNA"/>
</dbReference>
<reference evidence="1 2" key="1">
    <citation type="submission" date="2024-08" db="EMBL/GenBank/DDBJ databases">
        <title>Insights into the chromosomal genome structure of Flemingia macrophylla.</title>
        <authorList>
            <person name="Ding Y."/>
            <person name="Zhao Y."/>
            <person name="Bi W."/>
            <person name="Wu M."/>
            <person name="Zhao G."/>
            <person name="Gong Y."/>
            <person name="Li W."/>
            <person name="Zhang P."/>
        </authorList>
    </citation>
    <scope>NUCLEOTIDE SEQUENCE [LARGE SCALE GENOMIC DNA]</scope>
    <source>
        <strain evidence="1">DYQJB</strain>
        <tissue evidence="1">Leaf</tissue>
    </source>
</reference>
<proteinExistence type="predicted"/>
<evidence type="ECO:0008006" key="3">
    <source>
        <dbReference type="Google" id="ProtNLM"/>
    </source>
</evidence>
<dbReference type="AlphaFoldDB" id="A0ABD1LY88"/>
<dbReference type="Proteomes" id="UP001603857">
    <property type="component" value="Unassembled WGS sequence"/>
</dbReference>
<accession>A0ABD1LY88</accession>
<organism evidence="1 2">
    <name type="scientific">Flemingia macrophylla</name>
    <dbReference type="NCBI Taxonomy" id="520843"/>
    <lineage>
        <taxon>Eukaryota</taxon>
        <taxon>Viridiplantae</taxon>
        <taxon>Streptophyta</taxon>
        <taxon>Embryophyta</taxon>
        <taxon>Tracheophyta</taxon>
        <taxon>Spermatophyta</taxon>
        <taxon>Magnoliopsida</taxon>
        <taxon>eudicotyledons</taxon>
        <taxon>Gunneridae</taxon>
        <taxon>Pentapetalae</taxon>
        <taxon>rosids</taxon>
        <taxon>fabids</taxon>
        <taxon>Fabales</taxon>
        <taxon>Fabaceae</taxon>
        <taxon>Papilionoideae</taxon>
        <taxon>50 kb inversion clade</taxon>
        <taxon>NPAAA clade</taxon>
        <taxon>indigoferoid/millettioid clade</taxon>
        <taxon>Phaseoleae</taxon>
        <taxon>Flemingia</taxon>
    </lineage>
</organism>
<gene>
    <name evidence="1" type="ORF">Fmac_021927</name>
</gene>
<evidence type="ECO:0000313" key="1">
    <source>
        <dbReference type="EMBL" id="KAL2328500.1"/>
    </source>
</evidence>